<organism evidence="3 4">
    <name type="scientific">Halodesulfovibrio spirochaetisodalis</name>
    <dbReference type="NCBI Taxonomy" id="1560234"/>
    <lineage>
        <taxon>Bacteria</taxon>
        <taxon>Pseudomonadati</taxon>
        <taxon>Thermodesulfobacteriota</taxon>
        <taxon>Desulfovibrionia</taxon>
        <taxon>Desulfovibrionales</taxon>
        <taxon>Desulfovibrionaceae</taxon>
        <taxon>Halodesulfovibrio</taxon>
    </lineage>
</organism>
<dbReference type="PATRIC" id="fig|1560234.3.peg.3192"/>
<name>A0A1B7XFJ0_9BACT</name>
<dbReference type="InterPro" id="IPR050721">
    <property type="entry name" value="Trk_Ktr_HKT_K-transport"/>
</dbReference>
<dbReference type="SUPFAM" id="SSF51735">
    <property type="entry name" value="NAD(P)-binding Rossmann-fold domains"/>
    <property type="match status" value="1"/>
</dbReference>
<dbReference type="GO" id="GO:0008324">
    <property type="term" value="F:monoatomic cation transmembrane transporter activity"/>
    <property type="evidence" value="ECO:0007669"/>
    <property type="project" value="InterPro"/>
</dbReference>
<dbReference type="GO" id="GO:0006813">
    <property type="term" value="P:potassium ion transport"/>
    <property type="evidence" value="ECO:0007669"/>
    <property type="project" value="InterPro"/>
</dbReference>
<dbReference type="PANTHER" id="PTHR43833">
    <property type="entry name" value="POTASSIUM CHANNEL PROTEIN 2-RELATED-RELATED"/>
    <property type="match status" value="1"/>
</dbReference>
<dbReference type="EMBL" id="JXMS01000008">
    <property type="protein sequence ID" value="OBQ54043.1"/>
    <property type="molecule type" value="Genomic_DNA"/>
</dbReference>
<dbReference type="InterPro" id="IPR003148">
    <property type="entry name" value="RCK_N"/>
</dbReference>
<reference evidence="3 4" key="1">
    <citation type="submission" date="2015-01" db="EMBL/GenBank/DDBJ databases">
        <title>Desulfovibrio sp. JC271 draft genome sequence.</title>
        <authorList>
            <person name="Shivani Y."/>
            <person name="Subhash Y."/>
            <person name="Sasikala C."/>
            <person name="Ramana C.V."/>
        </authorList>
    </citation>
    <scope>NUCLEOTIDE SEQUENCE [LARGE SCALE GENOMIC DNA]</scope>
    <source>
        <strain evidence="3 4">JC271</strain>
    </source>
</reference>
<dbReference type="PROSITE" id="PS51202">
    <property type="entry name" value="RCK_C"/>
    <property type="match status" value="1"/>
</dbReference>
<dbReference type="Gene3D" id="3.40.50.720">
    <property type="entry name" value="NAD(P)-binding Rossmann-like Domain"/>
    <property type="match status" value="1"/>
</dbReference>
<evidence type="ECO:0000313" key="4">
    <source>
        <dbReference type="Proteomes" id="UP000091979"/>
    </source>
</evidence>
<dbReference type="Pfam" id="PF02254">
    <property type="entry name" value="TrkA_N"/>
    <property type="match status" value="1"/>
</dbReference>
<dbReference type="Gene3D" id="3.30.70.1450">
    <property type="entry name" value="Regulator of K+ conductance, C-terminal domain"/>
    <property type="match status" value="1"/>
</dbReference>
<comment type="caution">
    <text evidence="3">The sequence shown here is derived from an EMBL/GenBank/DDBJ whole genome shotgun (WGS) entry which is preliminary data.</text>
</comment>
<accession>A0A1B7XFJ0</accession>
<dbReference type="PROSITE" id="PS51201">
    <property type="entry name" value="RCK_N"/>
    <property type="match status" value="1"/>
</dbReference>
<dbReference type="InterPro" id="IPR006037">
    <property type="entry name" value="RCK_C"/>
</dbReference>
<dbReference type="Proteomes" id="UP000091979">
    <property type="component" value="Unassembled WGS sequence"/>
</dbReference>
<dbReference type="AlphaFoldDB" id="A0A1B7XFJ0"/>
<dbReference type="PANTHER" id="PTHR43833:SF7">
    <property type="entry name" value="KTR SYSTEM POTASSIUM UPTAKE PROTEIN C"/>
    <property type="match status" value="1"/>
</dbReference>
<dbReference type="OrthoDB" id="9776294at2"/>
<evidence type="ECO:0000259" key="2">
    <source>
        <dbReference type="PROSITE" id="PS51202"/>
    </source>
</evidence>
<dbReference type="InterPro" id="IPR036291">
    <property type="entry name" value="NAD(P)-bd_dom_sf"/>
</dbReference>
<sequence length="216" mass="23523">MKKAEVGIIGLGKFGSALAEFLSELGHTVIGVDSSSNATKKTEEFLSQTYQADATDDNVLKQLRFMDLDEVIVSVGKSMETSILIVLNLQEMGIKRLAVKAISHEHAVVLRRLGVHTVIQPERDAASQFAHRIANPGMLDLLPLGGNILLQELEVNNWVGKSLIDLGLTSFGVMVVAIKRKGEKEYEFVPAADRTLEEGDILVAIGKESDLLKLDS</sequence>
<gene>
    <name evidence="3" type="ORF">SP90_06075</name>
</gene>
<dbReference type="RefSeq" id="WP_066853627.1">
    <property type="nucleotide sequence ID" value="NZ_JXMS01000008.1"/>
</dbReference>
<keyword evidence="4" id="KW-1185">Reference proteome</keyword>
<evidence type="ECO:0000259" key="1">
    <source>
        <dbReference type="PROSITE" id="PS51201"/>
    </source>
</evidence>
<evidence type="ECO:0000313" key="3">
    <source>
        <dbReference type="EMBL" id="OBQ54043.1"/>
    </source>
</evidence>
<dbReference type="InterPro" id="IPR036721">
    <property type="entry name" value="RCK_C_sf"/>
</dbReference>
<dbReference type="Pfam" id="PF02080">
    <property type="entry name" value="TrkA_C"/>
    <property type="match status" value="1"/>
</dbReference>
<dbReference type="STRING" id="1560234.SP90_06075"/>
<feature type="domain" description="RCK C-terminal" evidence="2">
    <location>
        <begin position="136"/>
        <end position="216"/>
    </location>
</feature>
<feature type="domain" description="RCK N-terminal" evidence="1">
    <location>
        <begin position="3"/>
        <end position="119"/>
    </location>
</feature>
<proteinExistence type="predicted"/>
<dbReference type="SUPFAM" id="SSF116726">
    <property type="entry name" value="TrkA C-terminal domain-like"/>
    <property type="match status" value="1"/>
</dbReference>
<protein>
    <submittedName>
        <fullName evidence="3">Potassium transporter TrkA</fullName>
    </submittedName>
</protein>